<dbReference type="SMART" id="SM00966">
    <property type="entry name" value="SpoVT_AbrB"/>
    <property type="match status" value="1"/>
</dbReference>
<dbReference type="GO" id="GO:0003677">
    <property type="term" value="F:DNA binding"/>
    <property type="evidence" value="ECO:0007669"/>
    <property type="project" value="UniProtKB-KW"/>
</dbReference>
<dbReference type="Pfam" id="PF04014">
    <property type="entry name" value="MazE_antitoxin"/>
    <property type="match status" value="1"/>
</dbReference>
<dbReference type="InterPro" id="IPR037914">
    <property type="entry name" value="SpoVT-AbrB_sf"/>
</dbReference>
<sequence>MSQSDDDAYGEATVNDRGRLTIPKTLRKDLQIDAGTTFRVVRDGTDVRLVRELPDLETLSTGKSDEEWEGVAFRDAGEATFGGE</sequence>
<dbReference type="KEGG" id="harc:HARCEL1_13025"/>
<feature type="domain" description="SpoVT-AbrB" evidence="1">
    <location>
        <begin position="12"/>
        <end position="57"/>
    </location>
</feature>
<accession>A0A2R4X424</accession>
<evidence type="ECO:0000259" key="1">
    <source>
        <dbReference type="SMART" id="SM00966"/>
    </source>
</evidence>
<dbReference type="RefSeq" id="WP_108383985.1">
    <property type="nucleotide sequence ID" value="NZ_CP028858.1"/>
</dbReference>
<proteinExistence type="predicted"/>
<keyword evidence="2" id="KW-0238">DNA-binding</keyword>
<name>A0A2R4X424_9EURY</name>
<evidence type="ECO:0000313" key="2">
    <source>
        <dbReference type="EMBL" id="AWB28537.1"/>
    </source>
</evidence>
<dbReference type="AlphaFoldDB" id="A0A2R4X424"/>
<dbReference type="Gene3D" id="2.10.260.10">
    <property type="match status" value="1"/>
</dbReference>
<keyword evidence="3" id="KW-1185">Reference proteome</keyword>
<protein>
    <submittedName>
        <fullName evidence="2">AbrB/MazE/SpoVT family DNA-binding domain-containing protein</fullName>
    </submittedName>
</protein>
<gene>
    <name evidence="2" type="ORF">HARCEL1_13025</name>
</gene>
<dbReference type="NCBIfam" id="TIGR01439">
    <property type="entry name" value="lp_hng_hel_AbrB"/>
    <property type="match status" value="1"/>
</dbReference>
<evidence type="ECO:0000313" key="3">
    <source>
        <dbReference type="Proteomes" id="UP000244727"/>
    </source>
</evidence>
<organism evidence="2 3">
    <name type="scientific">Halococcoides cellulosivorans</name>
    <dbReference type="NCBI Taxonomy" id="1679096"/>
    <lineage>
        <taxon>Archaea</taxon>
        <taxon>Methanobacteriati</taxon>
        <taxon>Methanobacteriota</taxon>
        <taxon>Stenosarchaea group</taxon>
        <taxon>Halobacteria</taxon>
        <taxon>Halobacteriales</taxon>
        <taxon>Haloarculaceae</taxon>
        <taxon>Halococcoides</taxon>
    </lineage>
</organism>
<dbReference type="Proteomes" id="UP000244727">
    <property type="component" value="Chromosome"/>
</dbReference>
<dbReference type="InterPro" id="IPR007159">
    <property type="entry name" value="SpoVT-AbrB_dom"/>
</dbReference>
<dbReference type="EMBL" id="CP028858">
    <property type="protein sequence ID" value="AWB28537.1"/>
    <property type="molecule type" value="Genomic_DNA"/>
</dbReference>
<dbReference type="SUPFAM" id="SSF89447">
    <property type="entry name" value="AbrB/MazE/MraZ-like"/>
    <property type="match status" value="1"/>
</dbReference>
<dbReference type="GeneID" id="36513446"/>
<reference evidence="2 3" key="1">
    <citation type="submission" date="2018-04" db="EMBL/GenBank/DDBJ databases">
        <title>Halococcoides cellulosivorans gen. nov., sp. nov., an extremely halophilic cellulose-utilizing haloarchaeon from hypersaline lakes.</title>
        <authorList>
            <person name="Sorokin D.Y."/>
            <person name="Toshchakov S.V."/>
            <person name="Samarov N.I."/>
            <person name="Korzhenkov A."/>
            <person name="Kublanov I.V."/>
        </authorList>
    </citation>
    <scope>NUCLEOTIDE SEQUENCE [LARGE SCALE GENOMIC DNA]</scope>
    <source>
        <strain evidence="2 3">HArcel1</strain>
    </source>
</reference>